<sequence>MIRSLSVLLTIIITLSYFSATSCSMFKITLHDKTMAGNNEDAWKINSKIWFEKGADSQYGAAYVGHSDLFPQGGYQRGQQFPSQHSDTTLAFCTSMMDTMHECMNKMGDGTTYTAIYDLKERMINLYFYHDFKHVVRFNLIAELKKGNHLLNIPDLFPPNHEYLRFVHFKTPFNSSFIKLLLYVMELLLALLTLYWAIYILGVLFNGRINIKAHYGMCLLLILNIGLGSYLFILQNNQPLFYYDAPYYVPGKTILNVSAYLPVVLLGLIIPVGLANIRTVHRASVTTFTRRVFMLNTIIYLVALLLFAYWGLLFIIRS</sequence>
<protein>
    <submittedName>
        <fullName evidence="2">Uncharacterized protein</fullName>
    </submittedName>
</protein>
<keyword evidence="1" id="KW-0472">Membrane</keyword>
<organism evidence="2 3">
    <name type="scientific">Chitinophaga pinensis (strain ATCC 43595 / DSM 2588 / LMG 13176 / NBRC 15968 / NCIMB 11800 / UQM 2034)</name>
    <dbReference type="NCBI Taxonomy" id="485918"/>
    <lineage>
        <taxon>Bacteria</taxon>
        <taxon>Pseudomonadati</taxon>
        <taxon>Bacteroidota</taxon>
        <taxon>Chitinophagia</taxon>
        <taxon>Chitinophagales</taxon>
        <taxon>Chitinophagaceae</taxon>
        <taxon>Chitinophaga</taxon>
    </lineage>
</organism>
<name>A0A979G7B0_CHIPD</name>
<dbReference type="EMBL" id="CP001699">
    <property type="protein sequence ID" value="ACU62037.1"/>
    <property type="molecule type" value="Genomic_DNA"/>
</dbReference>
<feature type="transmembrane region" description="Helical" evidence="1">
    <location>
        <begin position="180"/>
        <end position="201"/>
    </location>
</feature>
<gene>
    <name evidence="2" type="ordered locus">Cpin_4596</name>
</gene>
<evidence type="ECO:0000313" key="2">
    <source>
        <dbReference type="EMBL" id="ACU62037.1"/>
    </source>
</evidence>
<dbReference type="Proteomes" id="UP000002215">
    <property type="component" value="Chromosome"/>
</dbReference>
<keyword evidence="1" id="KW-1133">Transmembrane helix</keyword>
<accession>A0A979G7B0</accession>
<feature type="transmembrane region" description="Helical" evidence="1">
    <location>
        <begin position="298"/>
        <end position="316"/>
    </location>
</feature>
<evidence type="ECO:0000313" key="3">
    <source>
        <dbReference type="Proteomes" id="UP000002215"/>
    </source>
</evidence>
<reference evidence="3" key="1">
    <citation type="submission" date="2009-08" db="EMBL/GenBank/DDBJ databases">
        <title>The complete genome of Chitinophaga pinensis DSM 2588.</title>
        <authorList>
            <consortium name="US DOE Joint Genome Institute (JGI-PGF)"/>
            <person name="Lucas S."/>
            <person name="Copeland A."/>
            <person name="Lapidus A."/>
            <person name="Glavina del Rio T."/>
            <person name="Dalin E."/>
            <person name="Tice H."/>
            <person name="Bruce D."/>
            <person name="Goodwin L."/>
            <person name="Pitluck S."/>
            <person name="Kyrpides N."/>
            <person name="Mavromatis K."/>
            <person name="Ivanova N."/>
            <person name="Mikhailova N."/>
            <person name="Sims D."/>
            <person name="Meinche L."/>
            <person name="Brettin T."/>
            <person name="Detter J.C."/>
            <person name="Han C."/>
            <person name="Larimer F."/>
            <person name="Land M."/>
            <person name="Hauser L."/>
            <person name="Markowitz V."/>
            <person name="Cheng J.-F."/>
            <person name="Hugenholtz P."/>
            <person name="Woyke T."/>
            <person name="Wu D."/>
            <person name="Spring S."/>
            <person name="Klenk H.-P."/>
            <person name="Eisen J.A."/>
        </authorList>
    </citation>
    <scope>NUCLEOTIDE SEQUENCE [LARGE SCALE GENOMIC DNA]</scope>
    <source>
        <strain evidence="3">ATCC 43595 / DSM 2588 / LMG 13176 / NBRC 15968 / NCIMB 11800 / UQM 2034</strain>
    </source>
</reference>
<feature type="transmembrane region" description="Helical" evidence="1">
    <location>
        <begin position="213"/>
        <end position="233"/>
    </location>
</feature>
<proteinExistence type="predicted"/>
<reference evidence="2 3" key="2">
    <citation type="journal article" date="2010" name="Stand. Genomic Sci.">
        <title>Complete genome sequence of Chitinophaga pinensis type strain (UQM 2034).</title>
        <authorList>
            <person name="Glavina Del Rio T."/>
            <person name="Abt B."/>
            <person name="Spring S."/>
            <person name="Lapidus A."/>
            <person name="Nolan M."/>
            <person name="Tice H."/>
            <person name="Copeland A."/>
            <person name="Cheng J.F."/>
            <person name="Chen F."/>
            <person name="Bruce D."/>
            <person name="Goodwin L."/>
            <person name="Pitluck S."/>
            <person name="Ivanova N."/>
            <person name="Mavromatis K."/>
            <person name="Mikhailova N."/>
            <person name="Pati A."/>
            <person name="Chen A."/>
            <person name="Palaniappan K."/>
            <person name="Land M."/>
            <person name="Hauser L."/>
            <person name="Chang Y.J."/>
            <person name="Jeffries C.D."/>
            <person name="Chain P."/>
            <person name="Saunders E."/>
            <person name="Detter J.C."/>
            <person name="Brettin T."/>
            <person name="Rohde M."/>
            <person name="Goker M."/>
            <person name="Bristow J."/>
            <person name="Eisen J.A."/>
            <person name="Markowitz V."/>
            <person name="Hugenholtz P."/>
            <person name="Kyrpides N.C."/>
            <person name="Klenk H.P."/>
            <person name="Lucas S."/>
        </authorList>
    </citation>
    <scope>NUCLEOTIDE SEQUENCE [LARGE SCALE GENOMIC DNA]</scope>
    <source>
        <strain evidence="3">ATCC 43595 / DSM 2588 / LMG 13176 / NBRC 15968 / NCIMB 11800 / UQM 2034</strain>
    </source>
</reference>
<dbReference type="AlphaFoldDB" id="A0A979G7B0"/>
<dbReference type="KEGG" id="cpi:Cpin_4596"/>
<dbReference type="PROSITE" id="PS51257">
    <property type="entry name" value="PROKAR_LIPOPROTEIN"/>
    <property type="match status" value="1"/>
</dbReference>
<feature type="transmembrane region" description="Helical" evidence="1">
    <location>
        <begin position="253"/>
        <end position="277"/>
    </location>
</feature>
<evidence type="ECO:0000256" key="1">
    <source>
        <dbReference type="SAM" id="Phobius"/>
    </source>
</evidence>
<keyword evidence="1" id="KW-0812">Transmembrane</keyword>